<feature type="domain" description="Tf2-1-like SH3-like" evidence="1">
    <location>
        <begin position="262"/>
        <end position="312"/>
    </location>
</feature>
<dbReference type="Gene3D" id="3.30.70.270">
    <property type="match status" value="1"/>
</dbReference>
<dbReference type="SMR" id="A0A1S4CAT8"/>
<dbReference type="FunFam" id="3.30.70.270:FF:000020">
    <property type="entry name" value="Transposon Tf2-6 polyprotein-like Protein"/>
    <property type="match status" value="1"/>
</dbReference>
<dbReference type="SUPFAM" id="SSF56672">
    <property type="entry name" value="DNA/RNA polymerases"/>
    <property type="match status" value="1"/>
</dbReference>
<accession>A0A1S4CAT8</accession>
<sequence>MTCSTSYKVPNAFRRSTCDPVIISYESGILISQKQHLGRAFLGHVITSDSIKFDGQNLEAVMTWPRPLNPTEVRSFLGLAGYYRRFVEGFSSISAPLTKLTHKRAKFQWTEACEKSFQELKKRLMTASVLTLPDGTEDAEGGHILVQNTAKSSFVTKVKERQHEDPELIKLRESIPQQRQPLFELTGDGVLRYQGRLCVPIVGELRAKILSEAHYFRYAVHPGATKMLTKFAHFMPVRTTYLTEDYAKLYIREIVRLHGGVMRFGKKGKLIPRYVGPDKIIRRIGRVAYELDLPSELGAVHPVFHVCMLRKCIGDPSRITPIEDIHIAKDLSYVEVPVAILDRQVRKLRTKEVASVKVLWRNNNIEEMTWEAEEEMRKKYPYLFTT</sequence>
<name>A0A1S4CAT8_TOBAC</name>
<dbReference type="InterPro" id="IPR056924">
    <property type="entry name" value="SH3_Tf2-1"/>
</dbReference>
<proteinExistence type="predicted"/>
<evidence type="ECO:0000259" key="1">
    <source>
        <dbReference type="Pfam" id="PF24626"/>
    </source>
</evidence>
<reference evidence="2" key="1">
    <citation type="submission" date="2025-08" db="UniProtKB">
        <authorList>
            <consortium name="RefSeq"/>
        </authorList>
    </citation>
    <scope>IDENTIFICATION</scope>
</reference>
<organism evidence="2">
    <name type="scientific">Nicotiana tabacum</name>
    <name type="common">Common tobacco</name>
    <dbReference type="NCBI Taxonomy" id="4097"/>
    <lineage>
        <taxon>Eukaryota</taxon>
        <taxon>Viridiplantae</taxon>
        <taxon>Streptophyta</taxon>
        <taxon>Embryophyta</taxon>
        <taxon>Tracheophyta</taxon>
        <taxon>Spermatophyta</taxon>
        <taxon>Magnoliopsida</taxon>
        <taxon>eudicotyledons</taxon>
        <taxon>Gunneridae</taxon>
        <taxon>Pentapetalae</taxon>
        <taxon>asterids</taxon>
        <taxon>lamiids</taxon>
        <taxon>Solanales</taxon>
        <taxon>Solanaceae</taxon>
        <taxon>Nicotianoideae</taxon>
        <taxon>Nicotianeae</taxon>
        <taxon>Nicotiana</taxon>
    </lineage>
</organism>
<dbReference type="PANTHER" id="PTHR46148:SF58">
    <property type="entry name" value="RETROTRANSPOSON PROTEIN"/>
    <property type="match status" value="1"/>
</dbReference>
<evidence type="ECO:0000313" key="2">
    <source>
        <dbReference type="RefSeq" id="XP_016498253.1"/>
    </source>
</evidence>
<dbReference type="AlphaFoldDB" id="A0A1S4CAT8"/>
<dbReference type="RefSeq" id="XP_016498253.1">
    <property type="nucleotide sequence ID" value="XM_016642767.1"/>
</dbReference>
<gene>
    <name evidence="2" type="primary">LOC107817002</name>
</gene>
<protein>
    <recommendedName>
        <fullName evidence="1">Tf2-1-like SH3-like domain-containing protein</fullName>
    </recommendedName>
</protein>
<dbReference type="KEGG" id="nta:107817002"/>
<dbReference type="OrthoDB" id="1224824at2759"/>
<dbReference type="Pfam" id="PF24626">
    <property type="entry name" value="SH3_Tf2-1"/>
    <property type="match status" value="1"/>
</dbReference>
<dbReference type="PANTHER" id="PTHR46148">
    <property type="entry name" value="CHROMO DOMAIN-CONTAINING PROTEIN"/>
    <property type="match status" value="1"/>
</dbReference>
<dbReference type="PaxDb" id="4097-A0A1S4CAT8"/>
<dbReference type="InterPro" id="IPR043502">
    <property type="entry name" value="DNA/RNA_pol_sf"/>
</dbReference>
<dbReference type="InterPro" id="IPR043128">
    <property type="entry name" value="Rev_trsase/Diguanyl_cyclase"/>
</dbReference>